<evidence type="ECO:0000313" key="2">
    <source>
        <dbReference type="Proteomes" id="UP000474228"/>
    </source>
</evidence>
<feature type="non-terminal residue" evidence="1">
    <location>
        <position position="75"/>
    </location>
</feature>
<proteinExistence type="predicted"/>
<protein>
    <submittedName>
        <fullName evidence="1">Uncharacterized protein</fullName>
    </submittedName>
</protein>
<evidence type="ECO:0000313" key="1">
    <source>
        <dbReference type="EMBL" id="MTV64451.1"/>
    </source>
</evidence>
<dbReference type="RefSeq" id="WP_155458792.1">
    <property type="nucleotide sequence ID" value="NZ_WNHJ01000779.1"/>
</dbReference>
<organism evidence="1 2">
    <name type="scientific">Streptococcus pneumoniae</name>
    <dbReference type="NCBI Taxonomy" id="1313"/>
    <lineage>
        <taxon>Bacteria</taxon>
        <taxon>Bacillati</taxon>
        <taxon>Bacillota</taxon>
        <taxon>Bacilli</taxon>
        <taxon>Lactobacillales</taxon>
        <taxon>Streptococcaceae</taxon>
        <taxon>Streptococcus</taxon>
    </lineage>
</organism>
<comment type="caution">
    <text evidence="1">The sequence shown here is derived from an EMBL/GenBank/DDBJ whole genome shotgun (WGS) entry which is preliminary data.</text>
</comment>
<name>A0A6G2D6K7_STREE</name>
<sequence>MPDLTILYYTANRLPEATARLIYADLVVTTFPAPIVSVSQQPLADFGLNLSVGDIGANKYNAYKQILVGVQNVRT</sequence>
<dbReference type="Proteomes" id="UP000474228">
    <property type="component" value="Unassembled WGS sequence"/>
</dbReference>
<accession>A0A6G2D6K7</accession>
<reference evidence="1 2" key="1">
    <citation type="submission" date="2019-11" db="EMBL/GenBank/DDBJ databases">
        <title>Growth characteristics of pneumococcus vary with the chemical composition of the capsule and with environmental conditions.</title>
        <authorList>
            <person name="Tothpal A."/>
            <person name="Desobry K."/>
            <person name="Joshi S."/>
            <person name="Wyllie A.L."/>
            <person name="Weinberger D.M."/>
        </authorList>
    </citation>
    <scope>NUCLEOTIDE SEQUENCE [LARGE SCALE GENOMIC DNA]</scope>
    <source>
        <strain evidence="2">pnumococcus22F</strain>
    </source>
</reference>
<dbReference type="AlphaFoldDB" id="A0A6G2D6K7"/>
<dbReference type="EMBL" id="WNHJ01000779">
    <property type="protein sequence ID" value="MTV64451.1"/>
    <property type="molecule type" value="Genomic_DNA"/>
</dbReference>
<gene>
    <name evidence="1" type="ORF">GM539_14035</name>
</gene>